<organism evidence="4 5">
    <name type="scientific">Henosepilachna vigintioctopunctata</name>
    <dbReference type="NCBI Taxonomy" id="420089"/>
    <lineage>
        <taxon>Eukaryota</taxon>
        <taxon>Metazoa</taxon>
        <taxon>Ecdysozoa</taxon>
        <taxon>Arthropoda</taxon>
        <taxon>Hexapoda</taxon>
        <taxon>Insecta</taxon>
        <taxon>Pterygota</taxon>
        <taxon>Neoptera</taxon>
        <taxon>Endopterygota</taxon>
        <taxon>Coleoptera</taxon>
        <taxon>Polyphaga</taxon>
        <taxon>Cucujiformia</taxon>
        <taxon>Coccinelloidea</taxon>
        <taxon>Coccinellidae</taxon>
        <taxon>Epilachninae</taxon>
        <taxon>Epilachnini</taxon>
        <taxon>Henosepilachna</taxon>
    </lineage>
</organism>
<keyword evidence="5" id="KW-1185">Reference proteome</keyword>
<dbReference type="PANTHER" id="PTHR43969">
    <property type="entry name" value="GLUTATHIONE S TRANSFERASE D10, ISOFORM A-RELATED"/>
    <property type="match status" value="1"/>
</dbReference>
<feature type="domain" description="GST C-terminal" evidence="3">
    <location>
        <begin position="66"/>
        <end position="187"/>
    </location>
</feature>
<dbReference type="SUPFAM" id="SSF52833">
    <property type="entry name" value="Thioredoxin-like"/>
    <property type="match status" value="1"/>
</dbReference>
<dbReference type="InterPro" id="IPR040079">
    <property type="entry name" value="Glutathione_S-Trfase"/>
</dbReference>
<evidence type="ECO:0000313" key="5">
    <source>
        <dbReference type="Proteomes" id="UP001431783"/>
    </source>
</evidence>
<reference evidence="4 5" key="1">
    <citation type="submission" date="2023-03" db="EMBL/GenBank/DDBJ databases">
        <title>Genome insight into feeding habits of ladybird beetles.</title>
        <authorList>
            <person name="Li H.-S."/>
            <person name="Huang Y.-H."/>
            <person name="Pang H."/>
        </authorList>
    </citation>
    <scope>NUCLEOTIDE SEQUENCE [LARGE SCALE GENOMIC DNA]</scope>
    <source>
        <strain evidence="4">SYSU_2023b</strain>
        <tissue evidence="4">Whole body</tissue>
    </source>
</reference>
<dbReference type="Pfam" id="PF00043">
    <property type="entry name" value="GST_C"/>
    <property type="match status" value="1"/>
</dbReference>
<dbReference type="InterPro" id="IPR004046">
    <property type="entry name" value="GST_C"/>
</dbReference>
<dbReference type="Proteomes" id="UP001431783">
    <property type="component" value="Unassembled WGS sequence"/>
</dbReference>
<dbReference type="Pfam" id="PF13417">
    <property type="entry name" value="GST_N_3"/>
    <property type="match status" value="1"/>
</dbReference>
<dbReference type="PROSITE" id="PS50404">
    <property type="entry name" value="GST_NTER"/>
    <property type="match status" value="1"/>
</dbReference>
<dbReference type="CDD" id="cd03177">
    <property type="entry name" value="GST_C_Delta_Epsilon"/>
    <property type="match status" value="1"/>
</dbReference>
<dbReference type="InterPro" id="IPR004045">
    <property type="entry name" value="Glutathione_S-Trfase_N"/>
</dbReference>
<dbReference type="SFLD" id="SFLDS00019">
    <property type="entry name" value="Glutathione_Transferase_(cytos"/>
    <property type="match status" value="1"/>
</dbReference>
<feature type="domain" description="GST N-terminal" evidence="2">
    <location>
        <begin position="1"/>
        <end position="60"/>
    </location>
</feature>
<dbReference type="AlphaFoldDB" id="A0AAW1TT48"/>
<dbReference type="Gene3D" id="1.20.1050.10">
    <property type="match status" value="1"/>
</dbReference>
<dbReference type="EMBL" id="JARQZJ010000032">
    <property type="protein sequence ID" value="KAK9874736.1"/>
    <property type="molecule type" value="Genomic_DNA"/>
</dbReference>
<dbReference type="InterPro" id="IPR036249">
    <property type="entry name" value="Thioredoxin-like_sf"/>
</dbReference>
<evidence type="ECO:0000313" key="4">
    <source>
        <dbReference type="EMBL" id="KAK9874736.1"/>
    </source>
</evidence>
<dbReference type="GO" id="GO:0004364">
    <property type="term" value="F:glutathione transferase activity"/>
    <property type="evidence" value="ECO:0007669"/>
    <property type="project" value="TreeGrafter"/>
</dbReference>
<dbReference type="InterPro" id="IPR010987">
    <property type="entry name" value="Glutathione-S-Trfase_C-like"/>
</dbReference>
<dbReference type="GO" id="GO:0006749">
    <property type="term" value="P:glutathione metabolic process"/>
    <property type="evidence" value="ECO:0007669"/>
    <property type="project" value="TreeGrafter"/>
</dbReference>
<accession>A0AAW1TT48</accession>
<evidence type="ECO:0000259" key="3">
    <source>
        <dbReference type="PROSITE" id="PS50405"/>
    </source>
</evidence>
<dbReference type="SUPFAM" id="SSF47616">
    <property type="entry name" value="GST C-terminal domain-like"/>
    <property type="match status" value="1"/>
</dbReference>
<evidence type="ECO:0000256" key="1">
    <source>
        <dbReference type="ARBA" id="ARBA00011738"/>
    </source>
</evidence>
<dbReference type="FunFam" id="1.20.1050.10:FF:000007">
    <property type="entry name" value="Glutathione S-transferase 1-1"/>
    <property type="match status" value="1"/>
</dbReference>
<dbReference type="Gene3D" id="3.40.30.10">
    <property type="entry name" value="Glutaredoxin"/>
    <property type="match status" value="1"/>
</dbReference>
<dbReference type="PANTHER" id="PTHR43969:SF9">
    <property type="entry name" value="GLUTATHIONE S TRANSFERASE D10, ISOFORM A-RELATED"/>
    <property type="match status" value="1"/>
</dbReference>
<gene>
    <name evidence="4" type="ORF">WA026_005549</name>
</gene>
<dbReference type="InterPro" id="IPR036282">
    <property type="entry name" value="Glutathione-S-Trfase_C_sf"/>
</dbReference>
<proteinExistence type="predicted"/>
<dbReference type="SFLD" id="SFLDG00358">
    <property type="entry name" value="Main_(cytGST)"/>
    <property type="match status" value="1"/>
</dbReference>
<name>A0AAW1TT48_9CUCU</name>
<protein>
    <submittedName>
        <fullName evidence="4">Uncharacterized protein</fullName>
    </submittedName>
</protein>
<sequence>MTIDFYYAPGSSPCRTVLLAAKALGLNPQHTIPTLVDNGLALSESRAIIGYLSNQYGKDDSLYPKDPKKRAVVDQRLYFDAATLYSRYADYYFPHYFAGVPLEPMKLDKLKEAFDILNTILGTSKYAAGDKLTLADLSLVASVSTADVSGFDISKYPHVEKWYANIKATAPGYEEANGKNLEAYKAMVDFLTKNK</sequence>
<comment type="subunit">
    <text evidence="1">Homodimer.</text>
</comment>
<comment type="caution">
    <text evidence="4">The sequence shown here is derived from an EMBL/GenBank/DDBJ whole genome shotgun (WGS) entry which is preliminary data.</text>
</comment>
<evidence type="ECO:0000259" key="2">
    <source>
        <dbReference type="PROSITE" id="PS50404"/>
    </source>
</evidence>
<dbReference type="PROSITE" id="PS50405">
    <property type="entry name" value="GST_CTER"/>
    <property type="match status" value="1"/>
</dbReference>